<dbReference type="RefSeq" id="XP_060290719.1">
    <property type="nucleotide sequence ID" value="XM_060440641.1"/>
</dbReference>
<dbReference type="SUPFAM" id="SSF50800">
    <property type="entry name" value="PK beta-barrel domain-like"/>
    <property type="match status" value="1"/>
</dbReference>
<dbReference type="GeneID" id="85323911"/>
<sequence>MKISALYVYPIKGLRGIELRKAQVGPQGIKHDRRFMLYQAGQHEATAGMKAMQLASHPQCALFEQQIASSPDGPDGSAEEASVVVRYHSPKDSHHSDLNRVTPPQSPSSAEDSEATLRVPLEPDISLLEKISVDLHGSPATAYRMGGGYDAWFSSRFGFRTVLVYIGDGRRAVLGTSMLPKAANTAAAPQKGWVSSLASLVTSPRQQQPATPALWLTFTDVAPLLVTSESSLHDISARLPANQPMPMFKFRPNLVVDGEGEAAWAEDFWAELAIDVQTKDLEQQQQQQRHTLLLTSNCARCISLNVDYQTGKPAEGELGSVLKKLMKDRRVDAGTKWSPVFGRYAFVAGGEGEVLTVSVGDKVQVTRRNAERSVWDWPGL</sequence>
<proteinExistence type="predicted"/>
<dbReference type="InterPro" id="IPR005302">
    <property type="entry name" value="MoCF_Sase_C"/>
</dbReference>
<dbReference type="PROSITE" id="PS51340">
    <property type="entry name" value="MOSC"/>
    <property type="match status" value="1"/>
</dbReference>
<dbReference type="PANTHER" id="PTHR14237:SF34">
    <property type="entry name" value="MOSC DOMAIN PROTEIN (AFU_ORTHOLOGUE AFUA_2G07820)"/>
    <property type="match status" value="1"/>
</dbReference>
<dbReference type="GO" id="GO:0030151">
    <property type="term" value="F:molybdenum ion binding"/>
    <property type="evidence" value="ECO:0007669"/>
    <property type="project" value="InterPro"/>
</dbReference>
<feature type="compositionally biased region" description="Basic and acidic residues" evidence="1">
    <location>
        <begin position="89"/>
        <end position="98"/>
    </location>
</feature>
<dbReference type="Pfam" id="PF03476">
    <property type="entry name" value="MOSC_N"/>
    <property type="match status" value="1"/>
</dbReference>
<dbReference type="InterPro" id="IPR005303">
    <property type="entry name" value="MOCOS_middle"/>
</dbReference>
<dbReference type="PANTHER" id="PTHR14237">
    <property type="entry name" value="MOLYBDOPTERIN COFACTOR SULFURASE MOSC"/>
    <property type="match status" value="1"/>
</dbReference>
<evidence type="ECO:0000256" key="1">
    <source>
        <dbReference type="SAM" id="MobiDB-lite"/>
    </source>
</evidence>
<reference evidence="3" key="1">
    <citation type="submission" date="2023-06" db="EMBL/GenBank/DDBJ databases">
        <title>Genome-scale phylogeny and comparative genomics of the fungal order Sordariales.</title>
        <authorList>
            <consortium name="Lawrence Berkeley National Laboratory"/>
            <person name="Hensen N."/>
            <person name="Bonometti L."/>
            <person name="Westerberg I."/>
            <person name="Brannstrom I.O."/>
            <person name="Guillou S."/>
            <person name="Cros-Aarteil S."/>
            <person name="Calhoun S."/>
            <person name="Haridas S."/>
            <person name="Kuo A."/>
            <person name="Mondo S."/>
            <person name="Pangilinan J."/>
            <person name="Riley R."/>
            <person name="LaButti K."/>
            <person name="Andreopoulos B."/>
            <person name="Lipzen A."/>
            <person name="Chen C."/>
            <person name="Yanf M."/>
            <person name="Daum C."/>
            <person name="Ng V."/>
            <person name="Clum A."/>
            <person name="Steindorff A."/>
            <person name="Ohm R."/>
            <person name="Martin F."/>
            <person name="Silar P."/>
            <person name="Natvig D."/>
            <person name="Lalanne C."/>
            <person name="Gautier V."/>
            <person name="Ament-velasquez S.L."/>
            <person name="Kruys A."/>
            <person name="Hutchinson M.I."/>
            <person name="Powell A.J."/>
            <person name="Barry K."/>
            <person name="Miller A.N."/>
            <person name="Grigoriev I.V."/>
            <person name="Debuchy R."/>
            <person name="Gladieux P."/>
            <person name="Thoren M.H."/>
            <person name="Johannesson H."/>
        </authorList>
    </citation>
    <scope>NUCLEOTIDE SEQUENCE</scope>
    <source>
        <strain evidence="3">SMH2392-1A</strain>
    </source>
</reference>
<protein>
    <recommendedName>
        <fullName evidence="2">MOSC domain-containing protein</fullName>
    </recommendedName>
</protein>
<keyword evidence="4" id="KW-1185">Reference proteome</keyword>
<comment type="caution">
    <text evidence="3">The sequence shown here is derived from an EMBL/GenBank/DDBJ whole genome shotgun (WGS) entry which is preliminary data.</text>
</comment>
<dbReference type="SUPFAM" id="SSF141673">
    <property type="entry name" value="MOSC N-terminal domain-like"/>
    <property type="match status" value="1"/>
</dbReference>
<feature type="domain" description="MOSC" evidence="2">
    <location>
        <begin position="201"/>
        <end position="366"/>
    </location>
</feature>
<evidence type="ECO:0000313" key="4">
    <source>
        <dbReference type="Proteomes" id="UP001172101"/>
    </source>
</evidence>
<dbReference type="GO" id="GO:0003824">
    <property type="term" value="F:catalytic activity"/>
    <property type="evidence" value="ECO:0007669"/>
    <property type="project" value="InterPro"/>
</dbReference>
<dbReference type="InterPro" id="IPR011037">
    <property type="entry name" value="Pyrv_Knase-like_insert_dom_sf"/>
</dbReference>
<evidence type="ECO:0000259" key="2">
    <source>
        <dbReference type="PROSITE" id="PS51340"/>
    </source>
</evidence>
<dbReference type="Proteomes" id="UP001172101">
    <property type="component" value="Unassembled WGS sequence"/>
</dbReference>
<name>A0AA39ZUN5_9PEZI</name>
<gene>
    <name evidence="3" type="ORF">B0T26DRAFT_681484</name>
</gene>
<dbReference type="EMBL" id="JAUIRO010000008">
    <property type="protein sequence ID" value="KAK0703860.1"/>
    <property type="molecule type" value="Genomic_DNA"/>
</dbReference>
<dbReference type="Pfam" id="PF03473">
    <property type="entry name" value="MOSC"/>
    <property type="match status" value="1"/>
</dbReference>
<feature type="region of interest" description="Disordered" evidence="1">
    <location>
        <begin position="89"/>
        <end position="115"/>
    </location>
</feature>
<organism evidence="3 4">
    <name type="scientific">Lasiosphaeria miniovina</name>
    <dbReference type="NCBI Taxonomy" id="1954250"/>
    <lineage>
        <taxon>Eukaryota</taxon>
        <taxon>Fungi</taxon>
        <taxon>Dikarya</taxon>
        <taxon>Ascomycota</taxon>
        <taxon>Pezizomycotina</taxon>
        <taxon>Sordariomycetes</taxon>
        <taxon>Sordariomycetidae</taxon>
        <taxon>Sordariales</taxon>
        <taxon>Lasiosphaeriaceae</taxon>
        <taxon>Lasiosphaeria</taxon>
    </lineage>
</organism>
<dbReference type="GO" id="GO:0030170">
    <property type="term" value="F:pyridoxal phosphate binding"/>
    <property type="evidence" value="ECO:0007669"/>
    <property type="project" value="InterPro"/>
</dbReference>
<dbReference type="AlphaFoldDB" id="A0AA39ZUN5"/>
<accession>A0AA39ZUN5</accession>
<evidence type="ECO:0000313" key="3">
    <source>
        <dbReference type="EMBL" id="KAK0703860.1"/>
    </source>
</evidence>